<gene>
    <name evidence="3" type="ORF">BO71DRAFT_353573</name>
</gene>
<feature type="region of interest" description="Disordered" evidence="1">
    <location>
        <begin position="152"/>
        <end position="206"/>
    </location>
</feature>
<sequence length="232" mass="22621">MMHRTFLLALATAGLVSAQSTVVSMFILDADPQPLAASIIGNDATATTYSVNCPPGTDSDDCGMGPGMTVINGPQTTMIMDDPDEDFWYTCICSLDGTTHAVCAETASGDGANFPGTSTTTLDEDLELMPVTVTAGSVTGVAATTAHATGDVQTASNTGSTASATTGKQTTAAASTDSSAASTASADSSSSSSDTSKAGASATSSGLGSMVTGDAALMFGGAAAAALVAAVL</sequence>
<dbReference type="EMBL" id="KZ825874">
    <property type="protein sequence ID" value="PYH94296.1"/>
    <property type="molecule type" value="Genomic_DNA"/>
</dbReference>
<proteinExistence type="predicted"/>
<evidence type="ECO:0000313" key="3">
    <source>
        <dbReference type="EMBL" id="PYH94296.1"/>
    </source>
</evidence>
<protein>
    <recommendedName>
        <fullName evidence="5">GPI anchored protein</fullName>
    </recommendedName>
</protein>
<dbReference type="Proteomes" id="UP000247810">
    <property type="component" value="Unassembled WGS sequence"/>
</dbReference>
<evidence type="ECO:0000256" key="2">
    <source>
        <dbReference type="SAM" id="SignalP"/>
    </source>
</evidence>
<reference evidence="3 4" key="1">
    <citation type="submission" date="2018-02" db="EMBL/GenBank/DDBJ databases">
        <title>The genomes of Aspergillus section Nigri reveals drivers in fungal speciation.</title>
        <authorList>
            <consortium name="DOE Joint Genome Institute"/>
            <person name="Vesth T.C."/>
            <person name="Nybo J."/>
            <person name="Theobald S."/>
            <person name="Brandl J."/>
            <person name="Frisvad J.C."/>
            <person name="Nielsen K.F."/>
            <person name="Lyhne E.K."/>
            <person name="Kogle M.E."/>
            <person name="Kuo A."/>
            <person name="Riley R."/>
            <person name="Clum A."/>
            <person name="Nolan M."/>
            <person name="Lipzen A."/>
            <person name="Salamov A."/>
            <person name="Henrissat B."/>
            <person name="Wiebenga A."/>
            <person name="De vries R.P."/>
            <person name="Grigoriev I.V."/>
            <person name="Mortensen U.H."/>
            <person name="Andersen M.R."/>
            <person name="Baker S.E."/>
        </authorList>
    </citation>
    <scope>NUCLEOTIDE SEQUENCE [LARGE SCALE GENOMIC DNA]</scope>
    <source>
        <strain evidence="3 4">CBS 707.79</strain>
    </source>
</reference>
<evidence type="ECO:0000313" key="4">
    <source>
        <dbReference type="Proteomes" id="UP000247810"/>
    </source>
</evidence>
<dbReference type="STRING" id="1448320.A0A319DA51"/>
<evidence type="ECO:0000256" key="1">
    <source>
        <dbReference type="SAM" id="MobiDB-lite"/>
    </source>
</evidence>
<accession>A0A319DA51</accession>
<keyword evidence="4" id="KW-1185">Reference proteome</keyword>
<dbReference type="PANTHER" id="PTHR40640:SF2">
    <property type="entry name" value="GPI ANCHORED PROTEIN-RELATED"/>
    <property type="match status" value="1"/>
</dbReference>
<name>A0A319DA51_9EURO</name>
<feature type="signal peptide" evidence="2">
    <location>
        <begin position="1"/>
        <end position="18"/>
    </location>
</feature>
<feature type="chain" id="PRO_5016467978" description="GPI anchored protein" evidence="2">
    <location>
        <begin position="19"/>
        <end position="232"/>
    </location>
</feature>
<dbReference type="PANTHER" id="PTHR40640">
    <property type="entry name" value="ANCHORED GLYCOPROTEIN, PUTATIVE (AFU_ORTHOLOGUE AFUA_8G04860)-RELATED"/>
    <property type="match status" value="1"/>
</dbReference>
<evidence type="ECO:0008006" key="5">
    <source>
        <dbReference type="Google" id="ProtNLM"/>
    </source>
</evidence>
<organism evidence="3 4">
    <name type="scientific">Aspergillus ellipticus CBS 707.79</name>
    <dbReference type="NCBI Taxonomy" id="1448320"/>
    <lineage>
        <taxon>Eukaryota</taxon>
        <taxon>Fungi</taxon>
        <taxon>Dikarya</taxon>
        <taxon>Ascomycota</taxon>
        <taxon>Pezizomycotina</taxon>
        <taxon>Eurotiomycetes</taxon>
        <taxon>Eurotiomycetidae</taxon>
        <taxon>Eurotiales</taxon>
        <taxon>Aspergillaceae</taxon>
        <taxon>Aspergillus</taxon>
        <taxon>Aspergillus subgen. Circumdati</taxon>
    </lineage>
</organism>
<dbReference type="VEuPathDB" id="FungiDB:BO71DRAFT_353573"/>
<dbReference type="AlphaFoldDB" id="A0A319DA51"/>
<keyword evidence="2" id="KW-0732">Signal</keyword>
<dbReference type="OrthoDB" id="4991875at2759"/>